<accession>A0ABX0MGS1</accession>
<dbReference type="Proteomes" id="UP000610594">
    <property type="component" value="Unassembled WGS sequence"/>
</dbReference>
<sequence>MNAGGAMLPAAAIPGCRPRRCRMIPIGTSPFANNTHKDTIKDTMTESYIEVSGESSLVEQVTTYRADLSISVRASTTDNAITEAGALRDDCIRVLKSSGIAPDEMSEGGNAIWQPWFWKKNKPGQERTFKILLACAEAKRLYVALDALQPVFEHQRYTLSVSMRPPQFDAPEAERAAAHAAAIANARNAATIVATEAGVRLTFVSQVEALETQSEHSGAFGDQGWARAGIMRRMGGASDDDSEPAHLELEGARRVSKLRYRVRFGIAAVAPADGA</sequence>
<dbReference type="Pfam" id="PF04402">
    <property type="entry name" value="SIMPL"/>
    <property type="match status" value="1"/>
</dbReference>
<gene>
    <name evidence="1" type="ORF">F1735_06520</name>
</gene>
<protein>
    <submittedName>
        <fullName evidence="1">DUF541 domain-containing protein</fullName>
    </submittedName>
</protein>
<dbReference type="InterPro" id="IPR007497">
    <property type="entry name" value="SIMPL/DUF541"/>
</dbReference>
<dbReference type="EMBL" id="WHJF01000011">
    <property type="protein sequence ID" value="NHZ61958.1"/>
    <property type="molecule type" value="Genomic_DNA"/>
</dbReference>
<reference evidence="1 2" key="1">
    <citation type="submission" date="2019-10" db="EMBL/GenBank/DDBJ databases">
        <title>Taxonomy of Antarctic Massilia spp.: description of Massilia rubra sp. nov., Massilia aquatica sp. nov., Massilia mucilaginosa sp. nov., Massilia frigida sp. nov. isolated from streams, lakes and regoliths.</title>
        <authorList>
            <person name="Holochova P."/>
            <person name="Sedlacek I."/>
            <person name="Kralova S."/>
            <person name="Maslanova I."/>
            <person name="Busse H.-J."/>
            <person name="Stankova E."/>
            <person name="Vrbovska V."/>
            <person name="Kovarovic V."/>
            <person name="Bartak M."/>
            <person name="Svec P."/>
            <person name="Pantucek R."/>
        </authorList>
    </citation>
    <scope>NUCLEOTIDE SEQUENCE [LARGE SCALE GENOMIC DNA]</scope>
    <source>
        <strain evidence="1 2">CCM 8694</strain>
    </source>
</reference>
<organism evidence="1 2">
    <name type="scientific">Massilia genomosp. 1</name>
    <dbReference type="NCBI Taxonomy" id="2609280"/>
    <lineage>
        <taxon>Bacteria</taxon>
        <taxon>Pseudomonadati</taxon>
        <taxon>Pseudomonadota</taxon>
        <taxon>Betaproteobacteria</taxon>
        <taxon>Burkholderiales</taxon>
        <taxon>Oxalobacteraceae</taxon>
        <taxon>Telluria group</taxon>
        <taxon>Massilia</taxon>
    </lineage>
</organism>
<dbReference type="Gene3D" id="3.30.70.2970">
    <property type="entry name" value="Protein of unknown function (DUF541), domain 2"/>
    <property type="match status" value="1"/>
</dbReference>
<proteinExistence type="predicted"/>
<comment type="caution">
    <text evidence="1">The sequence shown here is derived from an EMBL/GenBank/DDBJ whole genome shotgun (WGS) entry which is preliminary data.</text>
</comment>
<dbReference type="Gene3D" id="3.30.110.170">
    <property type="entry name" value="Protein of unknown function (DUF541), domain 1"/>
    <property type="match status" value="1"/>
</dbReference>
<name>A0ABX0MGS1_9BURK</name>
<keyword evidence="2" id="KW-1185">Reference proteome</keyword>
<evidence type="ECO:0000313" key="2">
    <source>
        <dbReference type="Proteomes" id="UP000610594"/>
    </source>
</evidence>
<evidence type="ECO:0000313" key="1">
    <source>
        <dbReference type="EMBL" id="NHZ61958.1"/>
    </source>
</evidence>